<organism evidence="3 4">
    <name type="scientific">Virgibacillus natechei</name>
    <dbReference type="NCBI Taxonomy" id="1216297"/>
    <lineage>
        <taxon>Bacteria</taxon>
        <taxon>Bacillati</taxon>
        <taxon>Bacillota</taxon>
        <taxon>Bacilli</taxon>
        <taxon>Bacillales</taxon>
        <taxon>Bacillaceae</taxon>
        <taxon>Virgibacillus</taxon>
    </lineage>
</organism>
<keyword evidence="1" id="KW-0472">Membrane</keyword>
<gene>
    <name evidence="3" type="ORF">J2Z83_001992</name>
</gene>
<feature type="transmembrane region" description="Helical" evidence="1">
    <location>
        <begin position="38"/>
        <end position="66"/>
    </location>
</feature>
<evidence type="ECO:0000256" key="1">
    <source>
        <dbReference type="SAM" id="Phobius"/>
    </source>
</evidence>
<feature type="signal peptide" evidence="2">
    <location>
        <begin position="1"/>
        <end position="22"/>
    </location>
</feature>
<name>A0ABS4IG10_9BACI</name>
<sequence>MRLVVFCCVPFLTFGISTPAVAAISTILVRLVNGGLTWSRAIALIAATGAGAIIVASIAALGFAWISSYISKNGESGLTAW</sequence>
<reference evidence="3 4" key="1">
    <citation type="submission" date="2021-03" db="EMBL/GenBank/DDBJ databases">
        <title>Genomic Encyclopedia of Type Strains, Phase IV (KMG-IV): sequencing the most valuable type-strain genomes for metagenomic binning, comparative biology and taxonomic classification.</title>
        <authorList>
            <person name="Goeker M."/>
        </authorList>
    </citation>
    <scope>NUCLEOTIDE SEQUENCE [LARGE SCALE GENOMIC DNA]</scope>
    <source>
        <strain evidence="3 4">DSM 25609</strain>
    </source>
</reference>
<evidence type="ECO:0000313" key="4">
    <source>
        <dbReference type="Proteomes" id="UP001519345"/>
    </source>
</evidence>
<evidence type="ECO:0000256" key="2">
    <source>
        <dbReference type="SAM" id="SignalP"/>
    </source>
</evidence>
<dbReference type="RefSeq" id="WP_264917240.1">
    <property type="nucleotide sequence ID" value="NZ_CP110224.1"/>
</dbReference>
<accession>A0ABS4IG10</accession>
<feature type="chain" id="PRO_5045953741" description="Circular bacteriocin, circularin A/uberolysin family" evidence="2">
    <location>
        <begin position="23"/>
        <end position="81"/>
    </location>
</feature>
<keyword evidence="4" id="KW-1185">Reference proteome</keyword>
<keyword evidence="1" id="KW-0812">Transmembrane</keyword>
<proteinExistence type="predicted"/>
<keyword evidence="2" id="KW-0732">Signal</keyword>
<protein>
    <recommendedName>
        <fullName evidence="5">Circular bacteriocin, circularin A/uberolysin family</fullName>
    </recommendedName>
</protein>
<dbReference type="EMBL" id="JAGGKX010000008">
    <property type="protein sequence ID" value="MBP1969884.1"/>
    <property type="molecule type" value="Genomic_DNA"/>
</dbReference>
<dbReference type="Proteomes" id="UP001519345">
    <property type="component" value="Unassembled WGS sequence"/>
</dbReference>
<comment type="caution">
    <text evidence="3">The sequence shown here is derived from an EMBL/GenBank/DDBJ whole genome shotgun (WGS) entry which is preliminary data.</text>
</comment>
<evidence type="ECO:0008006" key="5">
    <source>
        <dbReference type="Google" id="ProtNLM"/>
    </source>
</evidence>
<evidence type="ECO:0000313" key="3">
    <source>
        <dbReference type="EMBL" id="MBP1969884.1"/>
    </source>
</evidence>
<keyword evidence="1" id="KW-1133">Transmembrane helix</keyword>